<keyword evidence="1" id="KW-0472">Membrane</keyword>
<feature type="transmembrane region" description="Helical" evidence="1">
    <location>
        <begin position="16"/>
        <end position="39"/>
    </location>
</feature>
<proteinExistence type="predicted"/>
<keyword evidence="1" id="KW-1133">Transmembrane helix</keyword>
<dbReference type="EMBL" id="BARS01043263">
    <property type="protein sequence ID" value="GAG37766.1"/>
    <property type="molecule type" value="Genomic_DNA"/>
</dbReference>
<comment type="caution">
    <text evidence="2">The sequence shown here is derived from an EMBL/GenBank/DDBJ whole genome shotgun (WGS) entry which is preliminary data.</text>
</comment>
<sequence length="57" mass="6692">MIQDSKNEPKLKGWDVVFLVIFVPLVFAAGYWGLGWWMVWLDEGPLFEHSSSLFYKI</sequence>
<reference evidence="2" key="1">
    <citation type="journal article" date="2014" name="Front. Microbiol.">
        <title>High frequency of phylogenetically diverse reductive dehalogenase-homologous genes in deep subseafloor sedimentary metagenomes.</title>
        <authorList>
            <person name="Kawai M."/>
            <person name="Futagami T."/>
            <person name="Toyoda A."/>
            <person name="Takaki Y."/>
            <person name="Nishi S."/>
            <person name="Hori S."/>
            <person name="Arai W."/>
            <person name="Tsubouchi T."/>
            <person name="Morono Y."/>
            <person name="Uchiyama I."/>
            <person name="Ito T."/>
            <person name="Fujiyama A."/>
            <person name="Inagaki F."/>
            <person name="Takami H."/>
        </authorList>
    </citation>
    <scope>NUCLEOTIDE SEQUENCE</scope>
    <source>
        <strain evidence="2">Expedition CK06-06</strain>
    </source>
</reference>
<keyword evidence="1" id="KW-0812">Transmembrane</keyword>
<gene>
    <name evidence="2" type="ORF">S01H1_65525</name>
</gene>
<evidence type="ECO:0000256" key="1">
    <source>
        <dbReference type="SAM" id="Phobius"/>
    </source>
</evidence>
<organism evidence="2">
    <name type="scientific">marine sediment metagenome</name>
    <dbReference type="NCBI Taxonomy" id="412755"/>
    <lineage>
        <taxon>unclassified sequences</taxon>
        <taxon>metagenomes</taxon>
        <taxon>ecological metagenomes</taxon>
    </lineage>
</organism>
<dbReference type="AlphaFoldDB" id="X0YM16"/>
<evidence type="ECO:0000313" key="2">
    <source>
        <dbReference type="EMBL" id="GAG37766.1"/>
    </source>
</evidence>
<feature type="non-terminal residue" evidence="2">
    <location>
        <position position="57"/>
    </location>
</feature>
<accession>X0YM16</accession>
<name>X0YM16_9ZZZZ</name>
<protein>
    <submittedName>
        <fullName evidence="2">Uncharacterized protein</fullName>
    </submittedName>
</protein>